<dbReference type="GO" id="GO:0016491">
    <property type="term" value="F:oxidoreductase activity"/>
    <property type="evidence" value="ECO:0007669"/>
    <property type="project" value="InterPro"/>
</dbReference>
<dbReference type="CDD" id="cd01335">
    <property type="entry name" value="Radical_SAM"/>
    <property type="match status" value="1"/>
</dbReference>
<dbReference type="InterPro" id="IPR013785">
    <property type="entry name" value="Aldolase_TIM"/>
</dbReference>
<dbReference type="InterPro" id="IPR007197">
    <property type="entry name" value="rSAM"/>
</dbReference>
<keyword evidence="2" id="KW-0004">4Fe-4S</keyword>
<evidence type="ECO:0000256" key="1">
    <source>
        <dbReference type="ARBA" id="ARBA00001966"/>
    </source>
</evidence>
<evidence type="ECO:0000256" key="5">
    <source>
        <dbReference type="ARBA" id="ARBA00023004"/>
    </source>
</evidence>
<protein>
    <submittedName>
        <fullName evidence="8">Radical SAM protein</fullName>
    </submittedName>
</protein>
<dbReference type="Gene3D" id="3.20.20.70">
    <property type="entry name" value="Aldolase class I"/>
    <property type="match status" value="1"/>
</dbReference>
<dbReference type="InterPro" id="IPR023885">
    <property type="entry name" value="4Fe4S-binding_SPASM_dom"/>
</dbReference>
<keyword evidence="3" id="KW-0949">S-adenosyl-L-methionine</keyword>
<sequence length="448" mass="51630">MYFSRYNIIVPFEDKYAIINPLSGSFDVASQNEIERLRKPGKLMDDLDLLDYGISRGYIYESKEDEDVRVEDAYREFLNIMETSQTQILLIPTYGCNFSCIYCYERGIPGRHDVISKEAVDAFFYDIEERLRDEKVRPYITLFGGEPFINSAHQKEAISYIVYNAAKKGYEIAAVTNGYDLMDYTDIIKRADIKEIQVTLDGPPEVHNKRRRLIGGKDSFGRIIEGMHALIEAKIPVNLRVVVDRDNYDSLPELAKILDREGFLDLPDEIFKTQIGRNYELFECSLNHGSLITQAEQWAYFERLSRDYPILRKFHKPDFKGIRNAILTGSMYSPTFDTCPAGKKEWVYDLYGDIYGCTASCGRKDYRLGTYYPERKIYEDRLRPWRERNVLNIKECRECPVSLVCGGGCGVVANEKNGSILSPACHDIGSIFESGIKYYSEDIREALQ</sequence>
<feature type="domain" description="Radical SAM core" evidence="7">
    <location>
        <begin position="82"/>
        <end position="311"/>
    </location>
</feature>
<dbReference type="UniPathway" id="UPA00782"/>
<dbReference type="InterPro" id="IPR058240">
    <property type="entry name" value="rSAM_sf"/>
</dbReference>
<evidence type="ECO:0000313" key="9">
    <source>
        <dbReference type="Proteomes" id="UP000322976"/>
    </source>
</evidence>
<dbReference type="NCBIfam" id="TIGR04085">
    <property type="entry name" value="rSAM_more_4Fe4S"/>
    <property type="match status" value="1"/>
</dbReference>
<dbReference type="SFLD" id="SFLDG01384">
    <property type="entry name" value="thioether_bond_formation_requi"/>
    <property type="match status" value="1"/>
</dbReference>
<proteinExistence type="predicted"/>
<evidence type="ECO:0000256" key="4">
    <source>
        <dbReference type="ARBA" id="ARBA00022723"/>
    </source>
</evidence>
<dbReference type="SFLD" id="SFLDS00029">
    <property type="entry name" value="Radical_SAM"/>
    <property type="match status" value="1"/>
</dbReference>
<dbReference type="PROSITE" id="PS51918">
    <property type="entry name" value="RADICAL_SAM"/>
    <property type="match status" value="1"/>
</dbReference>
<dbReference type="GO" id="GO:0051539">
    <property type="term" value="F:4 iron, 4 sulfur cluster binding"/>
    <property type="evidence" value="ECO:0007669"/>
    <property type="project" value="UniProtKB-KW"/>
</dbReference>
<keyword evidence="5" id="KW-0408">Iron</keyword>
<accession>A0A5D8QEU6</accession>
<dbReference type="PANTHER" id="PTHR43787">
    <property type="entry name" value="FEMO COFACTOR BIOSYNTHESIS PROTEIN NIFB-RELATED"/>
    <property type="match status" value="1"/>
</dbReference>
<dbReference type="SFLD" id="SFLDG01067">
    <property type="entry name" value="SPASM/twitch_domain_containing"/>
    <property type="match status" value="1"/>
</dbReference>
<evidence type="ECO:0000313" key="8">
    <source>
        <dbReference type="EMBL" id="TZE83021.1"/>
    </source>
</evidence>
<dbReference type="Pfam" id="PF04055">
    <property type="entry name" value="Radical_SAM"/>
    <property type="match status" value="1"/>
</dbReference>
<dbReference type="SFLD" id="SFLDG01386">
    <property type="entry name" value="main_SPASM_domain-containing"/>
    <property type="match status" value="1"/>
</dbReference>
<dbReference type="InterPro" id="IPR023867">
    <property type="entry name" value="Sulphatase_maturase_rSAM"/>
</dbReference>
<keyword evidence="4" id="KW-0479">Metal-binding</keyword>
<evidence type="ECO:0000256" key="2">
    <source>
        <dbReference type="ARBA" id="ARBA00022485"/>
    </source>
</evidence>
<dbReference type="PANTHER" id="PTHR43787:SF3">
    <property type="entry name" value="ARYLSULFATASE REGULATORY PROTEIN"/>
    <property type="match status" value="1"/>
</dbReference>
<evidence type="ECO:0000259" key="7">
    <source>
        <dbReference type="PROSITE" id="PS51918"/>
    </source>
</evidence>
<dbReference type="AlphaFoldDB" id="A0A5D8QEU6"/>
<keyword evidence="6" id="KW-0411">Iron-sulfur</keyword>
<dbReference type="RefSeq" id="WP_149544578.1">
    <property type="nucleotide sequence ID" value="NZ_VTPS01000003.1"/>
</dbReference>
<evidence type="ECO:0000256" key="6">
    <source>
        <dbReference type="ARBA" id="ARBA00023014"/>
    </source>
</evidence>
<comment type="caution">
    <text evidence="8">The sequence shown here is derived from an EMBL/GenBank/DDBJ whole genome shotgun (WGS) entry which is preliminary data.</text>
</comment>
<reference evidence="8 9" key="1">
    <citation type="submission" date="2019-08" db="EMBL/GenBank/DDBJ databases">
        <title>Calorimonas adulescens gen. nov., sp. nov., an anaerobic thermophilic bacterium from Sakhalin hot spring.</title>
        <authorList>
            <person name="Khomyakova M.A."/>
            <person name="Merkel A.Y."/>
            <person name="Novikov A."/>
            <person name="Bonch-Osmolovskaya E.A."/>
            <person name="Slobodkin A.I."/>
        </authorList>
    </citation>
    <scope>NUCLEOTIDE SEQUENCE [LARGE SCALE GENOMIC DNA]</scope>
    <source>
        <strain evidence="8 9">A05MB</strain>
    </source>
</reference>
<evidence type="ECO:0000256" key="3">
    <source>
        <dbReference type="ARBA" id="ARBA00022691"/>
    </source>
</evidence>
<organism evidence="8 9">
    <name type="scientific">Calorimonas adulescens</name>
    <dbReference type="NCBI Taxonomy" id="2606906"/>
    <lineage>
        <taxon>Bacteria</taxon>
        <taxon>Bacillati</taxon>
        <taxon>Bacillota</taxon>
        <taxon>Clostridia</taxon>
        <taxon>Thermoanaerobacterales</taxon>
        <taxon>Thermoanaerobacteraceae</taxon>
        <taxon>Calorimonas</taxon>
    </lineage>
</organism>
<gene>
    <name evidence="8" type="ORF">FWJ32_03475</name>
</gene>
<name>A0A5D8QEU6_9THEO</name>
<dbReference type="GO" id="GO:0046872">
    <property type="term" value="F:metal ion binding"/>
    <property type="evidence" value="ECO:0007669"/>
    <property type="project" value="UniProtKB-KW"/>
</dbReference>
<comment type="cofactor">
    <cofactor evidence="1">
        <name>[4Fe-4S] cluster</name>
        <dbReference type="ChEBI" id="CHEBI:49883"/>
    </cofactor>
</comment>
<dbReference type="Proteomes" id="UP000322976">
    <property type="component" value="Unassembled WGS sequence"/>
</dbReference>
<dbReference type="EMBL" id="VTPS01000003">
    <property type="protein sequence ID" value="TZE83021.1"/>
    <property type="molecule type" value="Genomic_DNA"/>
</dbReference>
<keyword evidence="9" id="KW-1185">Reference proteome</keyword>
<dbReference type="SUPFAM" id="SSF102114">
    <property type="entry name" value="Radical SAM enzymes"/>
    <property type="match status" value="1"/>
</dbReference>